<dbReference type="InterPro" id="IPR001431">
    <property type="entry name" value="Pept_M16_Zn_BS"/>
</dbReference>
<dbReference type="OrthoDB" id="9811314at2"/>
<dbReference type="Gene3D" id="3.30.830.10">
    <property type="entry name" value="Metalloenzyme, LuxS/M16 peptidase-like"/>
    <property type="match status" value="2"/>
</dbReference>
<dbReference type="Pfam" id="PF00675">
    <property type="entry name" value="Peptidase_M16"/>
    <property type="match status" value="1"/>
</dbReference>
<reference evidence="11 12" key="4">
    <citation type="submission" date="2019-03" db="EMBL/GenBank/DDBJ databases">
        <title>Complete genome assembly of MDR B. fragilis.</title>
        <authorList>
            <person name="Sydenham T.V."/>
            <person name="Hasman H."/>
            <person name="Justesen U.S."/>
        </authorList>
    </citation>
    <scope>NUCLEOTIDE SEQUENCE [LARGE SCALE GENOMIC DNA]</scope>
    <source>
        <strain evidence="7 11">DCMOUH0067B</strain>
        <strain evidence="8 12">DCMSKEJBY0001B</strain>
    </source>
</reference>
<evidence type="ECO:0000256" key="2">
    <source>
        <dbReference type="ARBA" id="ARBA00007261"/>
    </source>
</evidence>
<dbReference type="GO" id="GO:0046872">
    <property type="term" value="F:metal ion binding"/>
    <property type="evidence" value="ECO:0007669"/>
    <property type="project" value="InterPro"/>
</dbReference>
<dbReference type="Pfam" id="PF05193">
    <property type="entry name" value="Peptidase_M16_C"/>
    <property type="match status" value="1"/>
</dbReference>
<keyword evidence="6" id="KW-0645">Protease</keyword>
<evidence type="ECO:0000313" key="6">
    <source>
        <dbReference type="EMBL" id="KFX76235.1"/>
    </source>
</evidence>
<name>A0A081TMM9_BACFG</name>
<dbReference type="PROSITE" id="PS00143">
    <property type="entry name" value="INSULINASE"/>
    <property type="match status" value="1"/>
</dbReference>
<feature type="domain" description="Peptidase M16 C-terminal" evidence="5">
    <location>
        <begin position="181"/>
        <end position="350"/>
    </location>
</feature>
<dbReference type="InterPro" id="IPR011765">
    <property type="entry name" value="Pept_M16_N"/>
</dbReference>
<dbReference type="InterPro" id="IPR007863">
    <property type="entry name" value="Peptidase_M16_C"/>
</dbReference>
<reference evidence="13 14" key="3">
    <citation type="submission" date="2018-08" db="EMBL/GenBank/DDBJ databases">
        <title>A genome reference for cultivated species of the human gut microbiota.</title>
        <authorList>
            <person name="Zou Y."/>
            <person name="Xue W."/>
            <person name="Luo G."/>
        </authorList>
    </citation>
    <scope>NUCLEOTIDE SEQUENCE [LARGE SCALE GENOMIC DNA]</scope>
    <source>
        <strain evidence="9 14">AF14-26</strain>
        <strain evidence="10 13">AM18-6</strain>
    </source>
</reference>
<gene>
    <name evidence="10" type="ORF">DW228_17695</name>
    <name evidence="9" type="ORF">DWW08_18160</name>
    <name evidence="8" type="ORF">EC80_004880</name>
    <name evidence="6" type="ORF">EE52_0202375</name>
    <name evidence="7" type="ORF">IA74_004145</name>
</gene>
<evidence type="ECO:0000313" key="10">
    <source>
        <dbReference type="EMBL" id="RHH08266.1"/>
    </source>
</evidence>
<organism evidence="10 13">
    <name type="scientific">Bacteroides fragilis</name>
    <dbReference type="NCBI Taxonomy" id="817"/>
    <lineage>
        <taxon>Bacteria</taxon>
        <taxon>Pseudomonadati</taxon>
        <taxon>Bacteroidota</taxon>
        <taxon>Bacteroidia</taxon>
        <taxon>Bacteroidales</taxon>
        <taxon>Bacteroidaceae</taxon>
        <taxon>Bacteroides</taxon>
    </lineage>
</organism>
<dbReference type="PATRIC" id="fig|817.51.peg.2959"/>
<keyword evidence="6" id="KW-0378">Hydrolase</keyword>
<feature type="domain" description="Peptidase M16 N-terminal" evidence="4">
    <location>
        <begin position="30"/>
        <end position="167"/>
    </location>
</feature>
<evidence type="ECO:0000259" key="5">
    <source>
        <dbReference type="Pfam" id="PF05193"/>
    </source>
</evidence>
<comment type="cofactor">
    <cofactor evidence="1">
        <name>Zn(2+)</name>
        <dbReference type="ChEBI" id="CHEBI:29105"/>
    </cofactor>
</comment>
<evidence type="ECO:0000313" key="12">
    <source>
        <dbReference type="Proteomes" id="UP000036847"/>
    </source>
</evidence>
<evidence type="ECO:0000313" key="8">
    <source>
        <dbReference type="EMBL" id="QCQ44224.1"/>
    </source>
</evidence>
<evidence type="ECO:0000256" key="1">
    <source>
        <dbReference type="ARBA" id="ARBA00001947"/>
    </source>
</evidence>
<reference evidence="6" key="1">
    <citation type="book" date="2014" name="THE 24TH EUROPEAN CONGRESS OF CLINICAL MICROBIOLOGY AND INFECTIOUS DISEASES" publisher="ECCMID 2014" city="Barcelona, Spain">
        <title>Identification of resistance genes in three multidrug-resistant Bacteroides fragilis isolates by whole genome sequencing.</title>
        <editorList>
            <person name="Unknown"/>
            <person name="A."/>
        </editorList>
        <authorList>
            <person name="Sydenham T.V."/>
            <person name="Hasman H."/>
            <person name="Wang M."/>
            <person name="Soki J."/>
            <person name="Nagy E."/>
            <person name="Justesen U.S."/>
        </authorList>
    </citation>
    <scope>NUCLEOTIDE SEQUENCE</scope>
    <source>
        <strain evidence="6">DCMOUH0018B</strain>
        <strain evidence="8">DCMSKEJBY0001B</strain>
    </source>
</reference>
<dbReference type="Proteomes" id="UP000036847">
    <property type="component" value="Chromosome"/>
</dbReference>
<evidence type="ECO:0000313" key="9">
    <source>
        <dbReference type="EMBL" id="RGV49916.1"/>
    </source>
</evidence>
<evidence type="ECO:0000256" key="3">
    <source>
        <dbReference type="RuleBase" id="RU004447"/>
    </source>
</evidence>
<accession>A0A081TMM9</accession>
<dbReference type="Proteomes" id="UP000286270">
    <property type="component" value="Unassembled WGS sequence"/>
</dbReference>
<reference evidence="6" key="2">
    <citation type="submission" date="2014-07" db="EMBL/GenBank/DDBJ databases">
        <title>Genetics and epidemiology of antimicrobial resistance in B. fragilis group.</title>
        <authorList>
            <person name="Sydenham T.V."/>
            <person name="Hasman H."/>
            <person name="Kemp M."/>
            <person name="Justesen U.S."/>
        </authorList>
    </citation>
    <scope>NUCLEOTIDE SEQUENCE [LARGE SCALE GENOMIC DNA]</scope>
    <source>
        <strain evidence="6">DCMOUH0018B</strain>
    </source>
</reference>
<proteinExistence type="inferred from homology"/>
<dbReference type="GO" id="GO:0004222">
    <property type="term" value="F:metalloendopeptidase activity"/>
    <property type="evidence" value="ECO:0007669"/>
    <property type="project" value="InterPro"/>
</dbReference>
<dbReference type="EMBL" id="JMZZ02000038">
    <property type="protein sequence ID" value="KFX76235.1"/>
    <property type="molecule type" value="Genomic_DNA"/>
</dbReference>
<evidence type="ECO:0000313" key="7">
    <source>
        <dbReference type="EMBL" id="QCQ35342.1"/>
    </source>
</evidence>
<sequence>MKQLSTRAEMQYNIHTLSNGLRIIHEPSLSKVAYCGFAVDAGTRDEAENEQGMAHFVEHLIFKGTRKRKAWHILNRMENVGGDLNAYTNKEETVIYSAFLTEHFGRALELLADIVFHSTFPQNEIEKETEVIIDEIQSYEDTPSELIFDDFEDMIFRNHPLGRNILGRPELLKQFRSGDAVAFTSRFYQPSNMVFFVLGNFNFQKIVRQVEKLLADLPLIGVDNHRTPPPLYVPEHLVVHKETHQAHVMIGSRGYNAYDDKRTGLYLLNNILGGPGMNSRLNVSLRERRGLVYTVESNLTSYTDTGAFCIYFGTDPADVDTCLRLTYKELKRMRDVKMTSSQLMAAKKQLIGQIGVASDNNENNALGMAKTFLHYHKYESSESVFRRIEALTAEGLLEVANEMFAEEYLSTLIYR</sequence>
<dbReference type="GO" id="GO:0006508">
    <property type="term" value="P:proteolysis"/>
    <property type="evidence" value="ECO:0007669"/>
    <property type="project" value="UniProtKB-KW"/>
</dbReference>
<evidence type="ECO:0000259" key="4">
    <source>
        <dbReference type="Pfam" id="PF00675"/>
    </source>
</evidence>
<dbReference type="Proteomes" id="UP000266644">
    <property type="component" value="Unassembled WGS sequence"/>
</dbReference>
<dbReference type="SUPFAM" id="SSF63411">
    <property type="entry name" value="LuxS/MPP-like metallohydrolase"/>
    <property type="match status" value="2"/>
</dbReference>
<dbReference type="PANTHER" id="PTHR11851:SF49">
    <property type="entry name" value="MITOCHONDRIAL-PROCESSING PEPTIDASE SUBUNIT ALPHA"/>
    <property type="match status" value="1"/>
</dbReference>
<evidence type="ECO:0000313" key="11">
    <source>
        <dbReference type="Proteomes" id="UP000028294"/>
    </source>
</evidence>
<evidence type="ECO:0000313" key="14">
    <source>
        <dbReference type="Proteomes" id="UP000286270"/>
    </source>
</evidence>
<dbReference type="EMBL" id="CP036553">
    <property type="protein sequence ID" value="QCQ35342.1"/>
    <property type="molecule type" value="Genomic_DNA"/>
</dbReference>
<protein>
    <submittedName>
        <fullName evidence="10">Insulinase family protein</fullName>
    </submittedName>
    <submittedName>
        <fullName evidence="6">Zinc protease</fullName>
    </submittedName>
</protein>
<dbReference type="EMBL" id="CP036546">
    <property type="protein sequence ID" value="QCQ44224.1"/>
    <property type="molecule type" value="Genomic_DNA"/>
</dbReference>
<dbReference type="InterPro" id="IPR050361">
    <property type="entry name" value="MPP/UQCRC_Complex"/>
</dbReference>
<dbReference type="EMBL" id="QRJE01000030">
    <property type="protein sequence ID" value="RHH08266.1"/>
    <property type="molecule type" value="Genomic_DNA"/>
</dbReference>
<dbReference type="Proteomes" id="UP000028294">
    <property type="component" value="Chromosome"/>
</dbReference>
<comment type="similarity">
    <text evidence="2 3">Belongs to the peptidase M16 family.</text>
</comment>
<dbReference type="EMBL" id="QRZH01000018">
    <property type="protein sequence ID" value="RGV49916.1"/>
    <property type="molecule type" value="Genomic_DNA"/>
</dbReference>
<dbReference type="PANTHER" id="PTHR11851">
    <property type="entry name" value="METALLOPROTEASE"/>
    <property type="match status" value="1"/>
</dbReference>
<dbReference type="InterPro" id="IPR011249">
    <property type="entry name" value="Metalloenz_LuxS/M16"/>
</dbReference>
<dbReference type="AlphaFoldDB" id="A0A081TMM9"/>
<evidence type="ECO:0000313" key="13">
    <source>
        <dbReference type="Proteomes" id="UP000266644"/>
    </source>
</evidence>